<evidence type="ECO:0000256" key="4">
    <source>
        <dbReference type="PROSITE-ProRule" id="PRU00134"/>
    </source>
</evidence>
<proteinExistence type="predicted"/>
<evidence type="ECO:0000256" key="2">
    <source>
        <dbReference type="ARBA" id="ARBA00022771"/>
    </source>
</evidence>
<dbReference type="SUPFAM" id="SSF144232">
    <property type="entry name" value="HIT/MYND zinc finger-like"/>
    <property type="match status" value="1"/>
</dbReference>
<accession>A0A9P6VJY2</accession>
<evidence type="ECO:0000256" key="3">
    <source>
        <dbReference type="ARBA" id="ARBA00022833"/>
    </source>
</evidence>
<feature type="compositionally biased region" description="Acidic residues" evidence="5">
    <location>
        <begin position="55"/>
        <end position="65"/>
    </location>
</feature>
<keyword evidence="1" id="KW-0479">Metal-binding</keyword>
<evidence type="ECO:0000256" key="1">
    <source>
        <dbReference type="ARBA" id="ARBA00022723"/>
    </source>
</evidence>
<dbReference type="InterPro" id="IPR002893">
    <property type="entry name" value="Znf_MYND"/>
</dbReference>
<dbReference type="InterPro" id="IPR027796">
    <property type="entry name" value="OTT_1508_deam-like"/>
</dbReference>
<name>A0A9P6VJY2_9HELO</name>
<dbReference type="AlphaFoldDB" id="A0A9P6VJY2"/>
<dbReference type="PROSITE" id="PS01360">
    <property type="entry name" value="ZF_MYND_1"/>
    <property type="match status" value="1"/>
</dbReference>
<keyword evidence="2 4" id="KW-0863">Zinc-finger</keyword>
<dbReference type="Proteomes" id="UP000785200">
    <property type="component" value="Unassembled WGS sequence"/>
</dbReference>
<keyword evidence="8" id="KW-1185">Reference proteome</keyword>
<comment type="caution">
    <text evidence="7">The sequence shown here is derived from an EMBL/GenBank/DDBJ whole genome shotgun (WGS) entry which is preliminary data.</text>
</comment>
<feature type="compositionally biased region" description="Basic and acidic residues" evidence="5">
    <location>
        <begin position="486"/>
        <end position="508"/>
    </location>
</feature>
<protein>
    <recommendedName>
        <fullName evidence="6">MYND-type domain-containing protein</fullName>
    </recommendedName>
</protein>
<evidence type="ECO:0000313" key="8">
    <source>
        <dbReference type="Proteomes" id="UP000785200"/>
    </source>
</evidence>
<feature type="region of interest" description="Disordered" evidence="5">
    <location>
        <begin position="46"/>
        <end position="65"/>
    </location>
</feature>
<reference evidence="7" key="1">
    <citation type="submission" date="2019-07" db="EMBL/GenBank/DDBJ databases">
        <title>Hyphodiscus hymeniophilus genome sequencing and assembly.</title>
        <authorList>
            <person name="Kramer G."/>
            <person name="Nodwell J."/>
        </authorList>
    </citation>
    <scope>NUCLEOTIDE SEQUENCE</scope>
    <source>
        <strain evidence="7">ATCC 34498</strain>
    </source>
</reference>
<feature type="domain" description="MYND-type" evidence="6">
    <location>
        <begin position="518"/>
        <end position="556"/>
    </location>
</feature>
<dbReference type="OrthoDB" id="4851849at2759"/>
<dbReference type="Gene3D" id="6.10.140.2220">
    <property type="match status" value="1"/>
</dbReference>
<organism evidence="7 8">
    <name type="scientific">Hyphodiscus hymeniophilus</name>
    <dbReference type="NCBI Taxonomy" id="353542"/>
    <lineage>
        <taxon>Eukaryota</taxon>
        <taxon>Fungi</taxon>
        <taxon>Dikarya</taxon>
        <taxon>Ascomycota</taxon>
        <taxon>Pezizomycotina</taxon>
        <taxon>Leotiomycetes</taxon>
        <taxon>Helotiales</taxon>
        <taxon>Hyphodiscaceae</taxon>
        <taxon>Hyphodiscus</taxon>
    </lineage>
</organism>
<evidence type="ECO:0000259" key="6">
    <source>
        <dbReference type="PROSITE" id="PS50865"/>
    </source>
</evidence>
<dbReference type="PROSITE" id="PS50865">
    <property type="entry name" value="ZF_MYND_2"/>
    <property type="match status" value="1"/>
</dbReference>
<dbReference type="GO" id="GO:0008270">
    <property type="term" value="F:zinc ion binding"/>
    <property type="evidence" value="ECO:0007669"/>
    <property type="project" value="UniProtKB-KW"/>
</dbReference>
<feature type="region of interest" description="Disordered" evidence="5">
    <location>
        <begin position="478"/>
        <end position="508"/>
    </location>
</feature>
<dbReference type="Pfam" id="PF14441">
    <property type="entry name" value="OTT_1508_deam"/>
    <property type="match status" value="1"/>
</dbReference>
<dbReference type="EMBL" id="VNKQ01000007">
    <property type="protein sequence ID" value="KAG0649541.1"/>
    <property type="molecule type" value="Genomic_DNA"/>
</dbReference>
<evidence type="ECO:0000256" key="5">
    <source>
        <dbReference type="SAM" id="MobiDB-lite"/>
    </source>
</evidence>
<gene>
    <name evidence="7" type="ORF">D0Z07_3831</name>
</gene>
<sequence>MARVRIITSLPASSGSSDALEWRFPPDLESEITTLAALCQVKQQQRVPIAPSTQEGDDDVDNSAEDDECTNFFSRLSLDDDTESKSGFLDRLAELLCYKKDPALIASTALIYSDEEATIVAARNSSSGGGMWSHRDCRMLEDLSEILERISFDGLYLSGNLPYPSTELMLGADTFESHPLPRLQRTLVEYYCERIRHHAQIVMSIENGKTGLTFFKEDGCGGVASGRLDVYQFAKIVEDLSHNTDFYAKLKASLTSTKLRRIVNELGFIRRPMQGVVDLFLVAQRCSGFRNIKIILLNSLPARKVKAWQLPEADTSLTAQLKARFYTEAKKKKNIHAEMMLMMYLLGLRTPRLEVFPYLGISKKTCLLCGHVLKEIGQFETRGNHGKCYSQWTLPLTLWSEPKTTEKLDMAVQRLRDILREETTEEVPHMDAEKESAIAAPIPPIYRKVTTIFNAVVEDPRLPGREAEWISAFRRSGSEIGTAPTEDGRPAISDLRHDKAGAPRGDTDSPKIANPTACSFCKVTGELANTCTNCGIAAYCDIDCCHADWYRHKFSCSLGRPIDVTDYLVLACHTNQYPQEDDVAEQYGFMCFATGKDRSRLFKLYRRLVIEWNIDEEELRAAVKQNRLKEMLTFRCGQTGDFVMSSDKQWLESQEGFGVNGKSQGLITVIEAAQEELLRSDERKLPLTELQPPEKRSALLFYAQIRNGFKPDVDEDNWILLGFCTAPDAISEDRLCFAYELLVGRCTFNEFVSSMIESGIVELFSIYGLADRILCMRNFKDFMATVKKWHQSVWELKRFTRMNVSDPFRAVVVDYGFMNCKEARQRMQLRRMYQEYFERGEDEMKLHEACIAGKLASFLQSVCGRLLMPPDFLSNPYPLENYPLMGMVAHSVTMCPESALDQVRALKLARGDESMIITIPYAEDEAHIRFLHDRAAFLGTGLRKRYYSGSDERCITEFTI</sequence>
<keyword evidence="3" id="KW-0862">Zinc</keyword>
<evidence type="ECO:0000313" key="7">
    <source>
        <dbReference type="EMBL" id="KAG0649541.1"/>
    </source>
</evidence>